<dbReference type="PANTHER" id="PTHR20842">
    <property type="entry name" value="PROTEASE S51 ALPHA-ASPARTYL DIPEPTIDASE"/>
    <property type="match status" value="1"/>
</dbReference>
<dbReference type="InterPro" id="IPR005320">
    <property type="entry name" value="Peptidase_S51"/>
</dbReference>
<dbReference type="Pfam" id="PF03575">
    <property type="entry name" value="Peptidase_S51"/>
    <property type="match status" value="1"/>
</dbReference>
<evidence type="ECO:0000256" key="3">
    <source>
        <dbReference type="ARBA" id="ARBA00022801"/>
    </source>
</evidence>
<dbReference type="InterPro" id="IPR029062">
    <property type="entry name" value="Class_I_gatase-like"/>
</dbReference>
<dbReference type="EMBL" id="RWGW01000011">
    <property type="protein sequence ID" value="RSK31948.1"/>
    <property type="molecule type" value="Genomic_DNA"/>
</dbReference>
<dbReference type="Proteomes" id="UP000272481">
    <property type="component" value="Unassembled WGS sequence"/>
</dbReference>
<evidence type="ECO:0000256" key="2">
    <source>
        <dbReference type="ARBA" id="ARBA00022670"/>
    </source>
</evidence>
<name>A0ABX9ZCR8_9BACL</name>
<gene>
    <name evidence="5" type="ORF">EJA12_08165</name>
</gene>
<comment type="caution">
    <text evidence="5">The sequence shown here is derived from an EMBL/GenBank/DDBJ whole genome shotgun (WGS) entry which is preliminary data.</text>
</comment>
<dbReference type="SUPFAM" id="SSF52317">
    <property type="entry name" value="Class I glutamine amidotransferase-like"/>
    <property type="match status" value="1"/>
</dbReference>
<comment type="similarity">
    <text evidence="1">Belongs to the peptidase S51 family.</text>
</comment>
<proteinExistence type="inferred from homology"/>
<dbReference type="Gene3D" id="3.40.50.880">
    <property type="match status" value="1"/>
</dbReference>
<evidence type="ECO:0000256" key="4">
    <source>
        <dbReference type="ARBA" id="ARBA00022825"/>
    </source>
</evidence>
<protein>
    <submittedName>
        <fullName evidence="5">Peptidase E</fullName>
    </submittedName>
</protein>
<accession>A0ABX9ZCR8</accession>
<keyword evidence="4" id="KW-0720">Serine protease</keyword>
<evidence type="ECO:0000256" key="1">
    <source>
        <dbReference type="ARBA" id="ARBA00006534"/>
    </source>
</evidence>
<dbReference type="PANTHER" id="PTHR20842:SF0">
    <property type="entry name" value="ALPHA-ASPARTYL DIPEPTIDASE"/>
    <property type="match status" value="1"/>
</dbReference>
<organism evidence="5 6">
    <name type="scientific">Bhargavaea beijingensis</name>
    <dbReference type="NCBI Taxonomy" id="426756"/>
    <lineage>
        <taxon>Bacteria</taxon>
        <taxon>Bacillati</taxon>
        <taxon>Bacillota</taxon>
        <taxon>Bacilli</taxon>
        <taxon>Bacillales</taxon>
        <taxon>Caryophanaceae</taxon>
        <taxon>Bhargavaea</taxon>
    </lineage>
</organism>
<keyword evidence="6" id="KW-1185">Reference proteome</keyword>
<keyword evidence="2" id="KW-0645">Protease</keyword>
<evidence type="ECO:0000313" key="6">
    <source>
        <dbReference type="Proteomes" id="UP000272481"/>
    </source>
</evidence>
<keyword evidence="3" id="KW-0378">Hydrolase</keyword>
<evidence type="ECO:0000313" key="5">
    <source>
        <dbReference type="EMBL" id="RSK31948.1"/>
    </source>
</evidence>
<sequence length="203" mass="22581">MKLLLTSNGFFTDEIKIKFLNLLDADPHTLEAAIITTASPQKEQNRFAKKAVSNFEKMGFRKVDCVDVESESPDILLQKDVIYINGGNPFHLLEQVKKSEADRILADLAQKNAVIVGVSAGAVLLGPDIGVVQHFSPQLNVRSIEDFSALGLTDKRVFPHSDREDLFGDATGRTIEERIREFEMIESCSVTRLNDNGYLVVET</sequence>
<dbReference type="RefSeq" id="WP_125903982.1">
    <property type="nucleotide sequence ID" value="NZ_RWGW01000011.1"/>
</dbReference>
<reference evidence="5 6" key="1">
    <citation type="submission" date="2018-12" db="EMBL/GenBank/DDBJ databases">
        <title>Comparitive functional genomics of dry heat resistant strains isolated from the viking spacecraft.</title>
        <authorList>
            <person name="Seuylemezian A."/>
            <person name="Vaishampayan P."/>
        </authorList>
    </citation>
    <scope>NUCLEOTIDE SEQUENCE [LARGE SCALE GENOMIC DNA]</scope>
    <source>
        <strain evidence="5 6">M6-11</strain>
    </source>
</reference>